<dbReference type="InterPro" id="IPR036372">
    <property type="entry name" value="BEACH_dom_sf"/>
</dbReference>
<evidence type="ECO:0000313" key="8">
    <source>
        <dbReference type="Proteomes" id="UP000230750"/>
    </source>
</evidence>
<sequence>MGAALALQSNLEYGSHSISNVSEVRLKMAFVQEFKDHRDRFSLLMLDPGEIYFEDFSVNLIPTDVSPTETEERKSRGRLKVCSKSLVFDPQDTSQPLIKFPFQRCDKIIEHEQALIARQTTNAIAIHCKQIVEMKADNMISPFKFKQNRTNFIFELNYCKSEDFLATACQLLRASTLPTLDHDSMIAAIVFSRQNRVPFDTSRLDNLFEKIVLETTAERIMPLVVNPGRILLTSDRLYFQPFNNVENVPVMKFKLTDIKFILKRRFLQQHVGIEIYCSEASHRSDLYLALASEEERDKLYDDLISQESVKVVDTGQENMTYRWQTGQVSNFDYLMFLNSEADRSFNDLTQYPVMPWILADYCSTNLDLEEPLTYRDLSKPIGALSPERLQRFKDRYKEMPAPKFLYGSHYSTPGFVLYYLLRKAPEHALCLQNGKFDQPDRLFRSVKETWDNVLDLPSDVKELIPEFYMPEMADFLENRDNLQLGTRQDGSKVNDVDLPLWAEDTVDFCRKLRQAMESEHVSRNLHHWIDLIFGYKQKGEEAEKADNVFYYLTYEGAIDLKNISNPEERASFRAQIMEFGQIPKQIFQKPHPVRFEKPEPEQTATESISNSENTTTENGIYETSNGFVEEKTCHVISDDSQTPSSKQSFREVIDRLAAQHSYKLHKDAVTALRISTDQKIIYSVSKDAHLKLYSIEDKHQLRSINICNMPLSSLAAMPDGNFVLVASWDNSLHLYSVDFGRVVDTIPAHDDAIAQLCWHNTEAALLATASWDSSVKVWSCSRTIDDRKKVDACCIAELEHETGVTCLDLTSDQASLVSGTKDGSVYFWDIQSQTVHRHSHSHVGNVNTVKFSPDDKLVASAGEDGYLRVVDILTGTEVFAKNTSQPLRCLAWVNDFLFVGDARGVVSVWDMVKVEPIASLQDHDNAVCSLEICQTSATVVCGHDDGKTVIWKPR</sequence>
<dbReference type="Gene3D" id="1.10.1540.10">
    <property type="entry name" value="BEACH domain"/>
    <property type="match status" value="1"/>
</dbReference>
<keyword evidence="8" id="KW-1185">Reference proteome</keyword>
<evidence type="ECO:0000256" key="3">
    <source>
        <dbReference type="PROSITE-ProRule" id="PRU00221"/>
    </source>
</evidence>
<dbReference type="PROSITE" id="PS50197">
    <property type="entry name" value="BEACH"/>
    <property type="match status" value="1"/>
</dbReference>
<dbReference type="STRING" id="307972.A0A2G8KT65"/>
<dbReference type="AlphaFoldDB" id="A0A2G8KT65"/>
<dbReference type="Pfam" id="PF20426">
    <property type="entry name" value="NBCH_WD40"/>
    <property type="match status" value="1"/>
</dbReference>
<feature type="region of interest" description="Disordered" evidence="4">
    <location>
        <begin position="596"/>
        <end position="618"/>
    </location>
</feature>
<organism evidence="7 8">
    <name type="scientific">Stichopus japonicus</name>
    <name type="common">Sea cucumber</name>
    <dbReference type="NCBI Taxonomy" id="307972"/>
    <lineage>
        <taxon>Eukaryota</taxon>
        <taxon>Metazoa</taxon>
        <taxon>Echinodermata</taxon>
        <taxon>Eleutherozoa</taxon>
        <taxon>Echinozoa</taxon>
        <taxon>Holothuroidea</taxon>
        <taxon>Aspidochirotacea</taxon>
        <taxon>Aspidochirotida</taxon>
        <taxon>Stichopodidae</taxon>
        <taxon>Apostichopus</taxon>
    </lineage>
</organism>
<dbReference type="InterPro" id="IPR011993">
    <property type="entry name" value="PH-like_dom_sf"/>
</dbReference>
<dbReference type="InterPro" id="IPR050865">
    <property type="entry name" value="BEACH_Domain"/>
</dbReference>
<accession>A0A2G8KT65</accession>
<comment type="caution">
    <text evidence="7">The sequence shown here is derived from an EMBL/GenBank/DDBJ whole genome shotgun (WGS) entry which is preliminary data.</text>
</comment>
<dbReference type="CDD" id="cd06071">
    <property type="entry name" value="Beach"/>
    <property type="match status" value="1"/>
</dbReference>
<evidence type="ECO:0000256" key="2">
    <source>
        <dbReference type="ARBA" id="ARBA00022737"/>
    </source>
</evidence>
<dbReference type="InterPro" id="IPR057496">
    <property type="entry name" value="FAN-like_PH"/>
</dbReference>
<dbReference type="OrthoDB" id="26681at2759"/>
<dbReference type="PROSITE" id="PS50082">
    <property type="entry name" value="WD_REPEATS_2"/>
    <property type="match status" value="5"/>
</dbReference>
<dbReference type="PANTHER" id="PTHR13743:SF123">
    <property type="entry name" value="PROTEIN FAN"/>
    <property type="match status" value="1"/>
</dbReference>
<feature type="repeat" description="WD" evidence="3">
    <location>
        <begin position="746"/>
        <end position="779"/>
    </location>
</feature>
<dbReference type="InterPro" id="IPR015943">
    <property type="entry name" value="WD40/YVTN_repeat-like_dom_sf"/>
</dbReference>
<dbReference type="FunFam" id="1.10.1540.10:FF:000001">
    <property type="entry name" value="neurobeachin isoform X1"/>
    <property type="match status" value="1"/>
</dbReference>
<feature type="domain" description="BEACH-type PH" evidence="6">
    <location>
        <begin position="206"/>
        <end position="304"/>
    </location>
</feature>
<dbReference type="SUPFAM" id="SSF50978">
    <property type="entry name" value="WD40 repeat-like"/>
    <property type="match status" value="1"/>
</dbReference>
<evidence type="ECO:0000313" key="7">
    <source>
        <dbReference type="EMBL" id="PIK51199.1"/>
    </source>
</evidence>
<dbReference type="CDD" id="cd01201">
    <property type="entry name" value="PH_BEACH"/>
    <property type="match status" value="1"/>
</dbReference>
<name>A0A2G8KT65_STIJA</name>
<evidence type="ECO:0000259" key="5">
    <source>
        <dbReference type="PROSITE" id="PS50197"/>
    </source>
</evidence>
<dbReference type="SMART" id="SM01026">
    <property type="entry name" value="Beach"/>
    <property type="match status" value="1"/>
</dbReference>
<dbReference type="Gene3D" id="2.30.29.30">
    <property type="entry name" value="Pleckstrin-homology domain (PH domain)/Phosphotyrosine-binding domain (PTB)"/>
    <property type="match status" value="1"/>
</dbReference>
<protein>
    <recommendedName>
        <fullName evidence="9">Protein FAN</fullName>
    </recommendedName>
</protein>
<feature type="domain" description="BEACH" evidence="5">
    <location>
        <begin position="308"/>
        <end position="594"/>
    </location>
</feature>
<dbReference type="PROSITE" id="PS50294">
    <property type="entry name" value="WD_REPEATS_REGION"/>
    <property type="match status" value="4"/>
</dbReference>
<dbReference type="SUPFAM" id="SSF50729">
    <property type="entry name" value="PH domain-like"/>
    <property type="match status" value="1"/>
</dbReference>
<dbReference type="SUPFAM" id="SSF81837">
    <property type="entry name" value="BEACH domain"/>
    <property type="match status" value="1"/>
</dbReference>
<dbReference type="CDD" id="cd00200">
    <property type="entry name" value="WD40"/>
    <property type="match status" value="1"/>
</dbReference>
<dbReference type="Pfam" id="PF25400">
    <property type="entry name" value="PH_FAN"/>
    <property type="match status" value="1"/>
</dbReference>
<feature type="compositionally biased region" description="Low complexity" evidence="4">
    <location>
        <begin position="603"/>
        <end position="618"/>
    </location>
</feature>
<dbReference type="InterPro" id="IPR036322">
    <property type="entry name" value="WD40_repeat_dom_sf"/>
</dbReference>
<dbReference type="PROSITE" id="PS51783">
    <property type="entry name" value="PH_BEACH"/>
    <property type="match status" value="1"/>
</dbReference>
<dbReference type="PANTHER" id="PTHR13743">
    <property type="entry name" value="BEIGE/BEACH-RELATED"/>
    <property type="match status" value="1"/>
</dbReference>
<evidence type="ECO:0000259" key="6">
    <source>
        <dbReference type="PROSITE" id="PS51783"/>
    </source>
</evidence>
<feature type="repeat" description="WD" evidence="3">
    <location>
        <begin position="662"/>
        <end position="703"/>
    </location>
</feature>
<dbReference type="InterPro" id="IPR046851">
    <property type="entry name" value="NBCH_WD40"/>
</dbReference>
<reference evidence="7 8" key="1">
    <citation type="journal article" date="2017" name="PLoS Biol.">
        <title>The sea cucumber genome provides insights into morphological evolution and visceral regeneration.</title>
        <authorList>
            <person name="Zhang X."/>
            <person name="Sun L."/>
            <person name="Yuan J."/>
            <person name="Sun Y."/>
            <person name="Gao Y."/>
            <person name="Zhang L."/>
            <person name="Li S."/>
            <person name="Dai H."/>
            <person name="Hamel J.F."/>
            <person name="Liu C."/>
            <person name="Yu Y."/>
            <person name="Liu S."/>
            <person name="Lin W."/>
            <person name="Guo K."/>
            <person name="Jin S."/>
            <person name="Xu P."/>
            <person name="Storey K.B."/>
            <person name="Huan P."/>
            <person name="Zhang T."/>
            <person name="Zhou Y."/>
            <person name="Zhang J."/>
            <person name="Lin C."/>
            <person name="Li X."/>
            <person name="Xing L."/>
            <person name="Huo D."/>
            <person name="Sun M."/>
            <person name="Wang L."/>
            <person name="Mercier A."/>
            <person name="Li F."/>
            <person name="Yang H."/>
            <person name="Xiang J."/>
        </authorList>
    </citation>
    <scope>NUCLEOTIDE SEQUENCE [LARGE SCALE GENOMIC DNA]</scope>
    <source>
        <strain evidence="7">Shaxun</strain>
        <tissue evidence="7">Muscle</tissue>
    </source>
</reference>
<evidence type="ECO:0008006" key="9">
    <source>
        <dbReference type="Google" id="ProtNLM"/>
    </source>
</evidence>
<dbReference type="Pfam" id="PF00400">
    <property type="entry name" value="WD40"/>
    <property type="match status" value="1"/>
</dbReference>
<feature type="repeat" description="WD" evidence="3">
    <location>
        <begin position="920"/>
        <end position="954"/>
    </location>
</feature>
<dbReference type="InterPro" id="IPR000409">
    <property type="entry name" value="BEACH_dom"/>
</dbReference>
<dbReference type="InterPro" id="IPR019775">
    <property type="entry name" value="WD40_repeat_CS"/>
</dbReference>
<proteinExistence type="predicted"/>
<dbReference type="Proteomes" id="UP000230750">
    <property type="component" value="Unassembled WGS sequence"/>
</dbReference>
<gene>
    <name evidence="7" type="ORF">BSL78_11916</name>
</gene>
<keyword evidence="1 3" id="KW-0853">WD repeat</keyword>
<feature type="repeat" description="WD" evidence="3">
    <location>
        <begin position="797"/>
        <end position="838"/>
    </location>
</feature>
<dbReference type="PROSITE" id="PS00678">
    <property type="entry name" value="WD_REPEATS_1"/>
    <property type="match status" value="1"/>
</dbReference>
<dbReference type="Gene3D" id="2.130.10.10">
    <property type="entry name" value="YVTN repeat-like/Quinoprotein amine dehydrogenase"/>
    <property type="match status" value="2"/>
</dbReference>
<dbReference type="Pfam" id="PF02138">
    <property type="entry name" value="Beach"/>
    <property type="match status" value="1"/>
</dbReference>
<dbReference type="InterPro" id="IPR001680">
    <property type="entry name" value="WD40_rpt"/>
</dbReference>
<evidence type="ECO:0000256" key="4">
    <source>
        <dbReference type="SAM" id="MobiDB-lite"/>
    </source>
</evidence>
<evidence type="ECO:0000256" key="1">
    <source>
        <dbReference type="ARBA" id="ARBA00022574"/>
    </source>
</evidence>
<dbReference type="InterPro" id="IPR023362">
    <property type="entry name" value="PH-BEACH_dom"/>
</dbReference>
<keyword evidence="2" id="KW-0677">Repeat</keyword>
<dbReference type="SMART" id="SM00320">
    <property type="entry name" value="WD40"/>
    <property type="match status" value="7"/>
</dbReference>
<dbReference type="EMBL" id="MRZV01000384">
    <property type="protein sequence ID" value="PIK51199.1"/>
    <property type="molecule type" value="Genomic_DNA"/>
</dbReference>
<feature type="repeat" description="WD" evidence="3">
    <location>
        <begin position="839"/>
        <end position="880"/>
    </location>
</feature>